<keyword evidence="3" id="KW-0238">DNA-binding</keyword>
<dbReference type="PANTHER" id="PTHR30136:SF24">
    <property type="entry name" value="HTH-TYPE TRANSCRIPTIONAL REPRESSOR ALLR"/>
    <property type="match status" value="1"/>
</dbReference>
<evidence type="ECO:0000256" key="2">
    <source>
        <dbReference type="ARBA" id="ARBA00023015"/>
    </source>
</evidence>
<comment type="caution">
    <text evidence="10">The sequence shown here is derived from an EMBL/GenBank/DDBJ whole genome shotgun (WGS) entry which is preliminary data.</text>
</comment>
<dbReference type="OrthoDB" id="7274111at2"/>
<dbReference type="InterPro" id="IPR050707">
    <property type="entry name" value="HTH_MetabolicPath_Reg"/>
</dbReference>
<evidence type="ECO:0000259" key="9">
    <source>
        <dbReference type="PROSITE" id="PS51078"/>
    </source>
</evidence>
<dbReference type="Pfam" id="PF01614">
    <property type="entry name" value="IclR_C"/>
    <property type="match status" value="1"/>
</dbReference>
<evidence type="ECO:0000256" key="5">
    <source>
        <dbReference type="ARBA" id="ARBA00058938"/>
    </source>
</evidence>
<dbReference type="PANTHER" id="PTHR30136">
    <property type="entry name" value="HELIX-TURN-HELIX TRANSCRIPTIONAL REGULATOR, ICLR FAMILY"/>
    <property type="match status" value="1"/>
</dbReference>
<reference evidence="10 11" key="1">
    <citation type="submission" date="2019-03" db="EMBL/GenBank/DDBJ databases">
        <title>Genomics of glacier-inhabiting Cryobacterium strains.</title>
        <authorList>
            <person name="Liu Q."/>
            <person name="Xin Y.-H."/>
        </authorList>
    </citation>
    <scope>NUCLEOTIDE SEQUENCE [LARGE SCALE GENOMIC DNA]</scope>
    <source>
        <strain evidence="10 11">MDT1-3</strain>
    </source>
</reference>
<feature type="domain" description="HTH iclR-type" evidence="8">
    <location>
        <begin position="2"/>
        <end position="63"/>
    </location>
</feature>
<dbReference type="Proteomes" id="UP000298412">
    <property type="component" value="Unassembled WGS sequence"/>
</dbReference>
<name>A0A4V3IF79_9MICO</name>
<feature type="domain" description="IclR-ED" evidence="9">
    <location>
        <begin position="64"/>
        <end position="243"/>
    </location>
</feature>
<dbReference type="PROSITE" id="PS51078">
    <property type="entry name" value="ICLR_ED"/>
    <property type="match status" value="1"/>
</dbReference>
<keyword evidence="11" id="KW-1185">Reference proteome</keyword>
<dbReference type="GO" id="GO:0003700">
    <property type="term" value="F:DNA-binding transcription factor activity"/>
    <property type="evidence" value="ECO:0007669"/>
    <property type="project" value="TreeGrafter"/>
</dbReference>
<dbReference type="SMART" id="SM00346">
    <property type="entry name" value="HTH_ICLR"/>
    <property type="match status" value="1"/>
</dbReference>
<dbReference type="Gene3D" id="1.10.10.10">
    <property type="entry name" value="Winged helix-like DNA-binding domain superfamily/Winged helix DNA-binding domain"/>
    <property type="match status" value="1"/>
</dbReference>
<evidence type="ECO:0000256" key="3">
    <source>
        <dbReference type="ARBA" id="ARBA00023125"/>
    </source>
</evidence>
<evidence type="ECO:0000256" key="6">
    <source>
        <dbReference type="ARBA" id="ARBA00070406"/>
    </source>
</evidence>
<dbReference type="InterPro" id="IPR036390">
    <property type="entry name" value="WH_DNA-bd_sf"/>
</dbReference>
<dbReference type="Pfam" id="PF09339">
    <property type="entry name" value="HTH_IclR"/>
    <property type="match status" value="1"/>
</dbReference>
<comment type="function">
    <text evidence="5">May be an activator protein for the gylABX operon.</text>
</comment>
<dbReference type="Gene3D" id="3.30.450.40">
    <property type="match status" value="1"/>
</dbReference>
<dbReference type="InterPro" id="IPR005471">
    <property type="entry name" value="Tscrpt_reg_IclR_N"/>
</dbReference>
<evidence type="ECO:0000256" key="1">
    <source>
        <dbReference type="ARBA" id="ARBA00022798"/>
    </source>
</evidence>
<dbReference type="InterPro" id="IPR029016">
    <property type="entry name" value="GAF-like_dom_sf"/>
</dbReference>
<sequence>MIQAIDRAAKVLSSLQGARHLGITELSAELGLPASTVHGIVKSLQGHGLVAQEPGGNRYMLGPALLKLSNVYLDTLDVRARAMRWTLELARRTGLSTRLGVQLFDEVIIIHHNQRPDGSQQMPETGLSVPAHASAMGKVLLAYNPEYATGLLGRSLRTLTGATITDPTQLAIQFASIADFGIATEEDEAVLGESSVAAPVVDTRGNVIAAVAVVIPSSQWPPEPDVLNSLRETARNISRELGASTWPPRAPQPTVLVHPKSPEPLTRPET</sequence>
<gene>
    <name evidence="10" type="ORF">E3O19_04765</name>
</gene>
<keyword evidence="1" id="KW-0319">Glycerol metabolism</keyword>
<dbReference type="EMBL" id="SOFP01000023">
    <property type="protein sequence ID" value="TFC18136.1"/>
    <property type="molecule type" value="Genomic_DNA"/>
</dbReference>
<evidence type="ECO:0000313" key="11">
    <source>
        <dbReference type="Proteomes" id="UP000298412"/>
    </source>
</evidence>
<dbReference type="InterPro" id="IPR036388">
    <property type="entry name" value="WH-like_DNA-bd_sf"/>
</dbReference>
<dbReference type="AlphaFoldDB" id="A0A4V3IF79"/>
<feature type="region of interest" description="Disordered" evidence="7">
    <location>
        <begin position="240"/>
        <end position="270"/>
    </location>
</feature>
<organism evidence="10 11">
    <name type="scientific">Cryobacterium algoritolerans</name>
    <dbReference type="NCBI Taxonomy" id="1259184"/>
    <lineage>
        <taxon>Bacteria</taxon>
        <taxon>Bacillati</taxon>
        <taxon>Actinomycetota</taxon>
        <taxon>Actinomycetes</taxon>
        <taxon>Micrococcales</taxon>
        <taxon>Microbacteriaceae</taxon>
        <taxon>Cryobacterium</taxon>
    </lineage>
</organism>
<evidence type="ECO:0000259" key="8">
    <source>
        <dbReference type="PROSITE" id="PS51077"/>
    </source>
</evidence>
<keyword evidence="4" id="KW-0804">Transcription</keyword>
<accession>A0A4V3IF79</accession>
<dbReference type="RefSeq" id="WP_134565713.1">
    <property type="nucleotide sequence ID" value="NZ_SOFP01000023.1"/>
</dbReference>
<protein>
    <recommendedName>
        <fullName evidence="6">Glycerol operon regulatory protein</fullName>
    </recommendedName>
</protein>
<evidence type="ECO:0000313" key="10">
    <source>
        <dbReference type="EMBL" id="TFC18136.1"/>
    </source>
</evidence>
<dbReference type="PROSITE" id="PS51077">
    <property type="entry name" value="HTH_ICLR"/>
    <property type="match status" value="1"/>
</dbReference>
<dbReference type="SUPFAM" id="SSF46785">
    <property type="entry name" value="Winged helix' DNA-binding domain"/>
    <property type="match status" value="1"/>
</dbReference>
<keyword evidence="2" id="KW-0805">Transcription regulation</keyword>
<evidence type="ECO:0000256" key="4">
    <source>
        <dbReference type="ARBA" id="ARBA00023163"/>
    </source>
</evidence>
<dbReference type="GO" id="GO:0006071">
    <property type="term" value="P:glycerol metabolic process"/>
    <property type="evidence" value="ECO:0007669"/>
    <property type="project" value="UniProtKB-KW"/>
</dbReference>
<dbReference type="GO" id="GO:0045892">
    <property type="term" value="P:negative regulation of DNA-templated transcription"/>
    <property type="evidence" value="ECO:0007669"/>
    <property type="project" value="TreeGrafter"/>
</dbReference>
<dbReference type="SUPFAM" id="SSF55781">
    <property type="entry name" value="GAF domain-like"/>
    <property type="match status" value="1"/>
</dbReference>
<evidence type="ECO:0000256" key="7">
    <source>
        <dbReference type="SAM" id="MobiDB-lite"/>
    </source>
</evidence>
<dbReference type="FunFam" id="1.10.10.10:FF:000056">
    <property type="entry name" value="IclR family transcriptional regulator"/>
    <property type="match status" value="1"/>
</dbReference>
<proteinExistence type="predicted"/>
<dbReference type="GO" id="GO:0003677">
    <property type="term" value="F:DNA binding"/>
    <property type="evidence" value="ECO:0007669"/>
    <property type="project" value="UniProtKB-KW"/>
</dbReference>
<dbReference type="InterPro" id="IPR014757">
    <property type="entry name" value="Tscrpt_reg_IclR_C"/>
</dbReference>